<proteinExistence type="predicted"/>
<evidence type="ECO:0000256" key="2">
    <source>
        <dbReference type="ARBA" id="ARBA00022795"/>
    </source>
</evidence>
<dbReference type="GO" id="GO:0006417">
    <property type="term" value="P:regulation of translation"/>
    <property type="evidence" value="ECO:0007669"/>
    <property type="project" value="UniProtKB-KW"/>
</dbReference>
<name>A0A3S1BK18_9BACL</name>
<keyword evidence="4" id="KW-0969">Cilium</keyword>
<gene>
    <name evidence="4" type="ORF">EJP82_21125</name>
</gene>
<keyword evidence="5" id="KW-1185">Reference proteome</keyword>
<dbReference type="InterPro" id="IPR024046">
    <property type="entry name" value="Flagellar_assmbl_FliW_dom_sf"/>
</dbReference>
<keyword evidence="1" id="KW-0963">Cytoplasm</keyword>
<dbReference type="AlphaFoldDB" id="A0A3S1BK18"/>
<dbReference type="SUPFAM" id="SSF141457">
    <property type="entry name" value="BH3618-like"/>
    <property type="match status" value="1"/>
</dbReference>
<dbReference type="GO" id="GO:0044780">
    <property type="term" value="P:bacterial-type flagellum assembly"/>
    <property type="evidence" value="ECO:0007669"/>
    <property type="project" value="InterPro"/>
</dbReference>
<dbReference type="PANTHER" id="PTHR39190:SF1">
    <property type="entry name" value="FLAGELLAR ASSEMBLY FACTOR FLIW"/>
    <property type="match status" value="1"/>
</dbReference>
<dbReference type="Pfam" id="PF02623">
    <property type="entry name" value="FliW"/>
    <property type="match status" value="1"/>
</dbReference>
<reference evidence="4 5" key="1">
    <citation type="submission" date="2018-12" db="EMBL/GenBank/DDBJ databases">
        <authorList>
            <person name="Sun L."/>
            <person name="Chen Z."/>
        </authorList>
    </citation>
    <scope>NUCLEOTIDE SEQUENCE [LARGE SCALE GENOMIC DNA]</scope>
    <source>
        <strain evidence="4 5">DSM 15890</strain>
    </source>
</reference>
<evidence type="ECO:0000313" key="5">
    <source>
        <dbReference type="Proteomes" id="UP000279446"/>
    </source>
</evidence>
<keyword evidence="4" id="KW-0966">Cell projection</keyword>
<dbReference type="Proteomes" id="UP000279446">
    <property type="component" value="Unassembled WGS sequence"/>
</dbReference>
<comment type="caution">
    <text evidence="4">The sequence shown here is derived from an EMBL/GenBank/DDBJ whole genome shotgun (WGS) entry which is preliminary data.</text>
</comment>
<keyword evidence="3" id="KW-0810">Translation regulation</keyword>
<dbReference type="InterPro" id="IPR003775">
    <property type="entry name" value="Flagellar_assembly_factor_FliW"/>
</dbReference>
<protein>
    <submittedName>
        <fullName evidence="4">Flagellar assembly protein FliW</fullName>
    </submittedName>
</protein>
<keyword evidence="4" id="KW-0282">Flagellum</keyword>
<evidence type="ECO:0000256" key="1">
    <source>
        <dbReference type="ARBA" id="ARBA00022490"/>
    </source>
</evidence>
<accession>A0A3S1BK18</accession>
<dbReference type="OrthoDB" id="9801235at2"/>
<keyword evidence="2" id="KW-1005">Bacterial flagellum biogenesis</keyword>
<sequence length="117" mass="13443">MQEFKDYALFPIEDSPFSVLHTIDEQISFILVPAIEVIDEYGFEIDQELVDLLGLQRVEDVAVFLIVNMQENDLYVNLRAPILLAPASRKACQFIITNRDYPIRYLLTKKEGTHASP</sequence>
<evidence type="ECO:0000313" key="4">
    <source>
        <dbReference type="EMBL" id="RUT43025.1"/>
    </source>
</evidence>
<dbReference type="EMBL" id="RZNY01000022">
    <property type="protein sequence ID" value="RUT43025.1"/>
    <property type="molecule type" value="Genomic_DNA"/>
</dbReference>
<evidence type="ECO:0000256" key="3">
    <source>
        <dbReference type="ARBA" id="ARBA00022845"/>
    </source>
</evidence>
<organism evidence="4 5">
    <name type="scientific">Paenibacillus anaericanus</name>
    <dbReference type="NCBI Taxonomy" id="170367"/>
    <lineage>
        <taxon>Bacteria</taxon>
        <taxon>Bacillati</taxon>
        <taxon>Bacillota</taxon>
        <taxon>Bacilli</taxon>
        <taxon>Bacillales</taxon>
        <taxon>Paenibacillaceae</taxon>
        <taxon>Paenibacillus</taxon>
    </lineage>
</organism>
<dbReference type="PANTHER" id="PTHR39190">
    <property type="entry name" value="FLAGELLAR ASSEMBLY FACTOR FLIW"/>
    <property type="match status" value="1"/>
</dbReference>
<dbReference type="Gene3D" id="2.30.290.10">
    <property type="entry name" value="BH3618-like"/>
    <property type="match status" value="1"/>
</dbReference>